<dbReference type="PANTHER" id="PTHR46900">
    <property type="entry name" value="TYROSINE-PROTEIN PHOSPHATASE NON-RECEPTOR TYPE 13"/>
    <property type="match status" value="1"/>
</dbReference>
<dbReference type="SUPFAM" id="SSF50729">
    <property type="entry name" value="PH domain-like"/>
    <property type="match status" value="1"/>
</dbReference>
<dbReference type="PROSITE" id="PS50057">
    <property type="entry name" value="FERM_3"/>
    <property type="match status" value="1"/>
</dbReference>
<dbReference type="GO" id="GO:0009887">
    <property type="term" value="P:animal organ morphogenesis"/>
    <property type="evidence" value="ECO:0007669"/>
    <property type="project" value="UniProtKB-ARBA"/>
</dbReference>
<dbReference type="EMBL" id="NCKU01000774">
    <property type="protein sequence ID" value="RWS14217.1"/>
    <property type="molecule type" value="Genomic_DNA"/>
</dbReference>
<organism evidence="3 5">
    <name type="scientific">Dinothrombium tinctorium</name>
    <dbReference type="NCBI Taxonomy" id="1965070"/>
    <lineage>
        <taxon>Eukaryota</taxon>
        <taxon>Metazoa</taxon>
        <taxon>Ecdysozoa</taxon>
        <taxon>Arthropoda</taxon>
        <taxon>Chelicerata</taxon>
        <taxon>Arachnida</taxon>
        <taxon>Acari</taxon>
        <taxon>Acariformes</taxon>
        <taxon>Trombidiformes</taxon>
        <taxon>Prostigmata</taxon>
        <taxon>Anystina</taxon>
        <taxon>Parasitengona</taxon>
        <taxon>Trombidioidea</taxon>
        <taxon>Trombidiidae</taxon>
        <taxon>Dinothrombium</taxon>
    </lineage>
</organism>
<feature type="domain" description="FERM" evidence="2">
    <location>
        <begin position="429"/>
        <end position="736"/>
    </location>
</feature>
<dbReference type="OrthoDB" id="6416508at2759"/>
<evidence type="ECO:0000256" key="1">
    <source>
        <dbReference type="ARBA" id="ARBA00022737"/>
    </source>
</evidence>
<dbReference type="InterPro" id="IPR019748">
    <property type="entry name" value="FERM_central"/>
</dbReference>
<dbReference type="InterPro" id="IPR052074">
    <property type="entry name" value="NonRcpt_TyrProt_Phosphatase"/>
</dbReference>
<dbReference type="Pfam" id="PF00373">
    <property type="entry name" value="FERM_M"/>
    <property type="match status" value="1"/>
</dbReference>
<dbReference type="InterPro" id="IPR019749">
    <property type="entry name" value="Band_41_domain"/>
</dbReference>
<dbReference type="SMART" id="SM00750">
    <property type="entry name" value="KIND"/>
    <property type="match status" value="1"/>
</dbReference>
<dbReference type="AlphaFoldDB" id="A0A3S3P3R8"/>
<dbReference type="SUPFAM" id="SSF54236">
    <property type="entry name" value="Ubiquitin-like"/>
    <property type="match status" value="1"/>
</dbReference>
<dbReference type="Pfam" id="PF09380">
    <property type="entry name" value="FERM_C"/>
    <property type="match status" value="1"/>
</dbReference>
<reference evidence="3" key="2">
    <citation type="submission" date="2018-11" db="EMBL/GenBank/DDBJ databases">
        <title>Trombidioid mite genomics.</title>
        <authorList>
            <person name="Dong X."/>
        </authorList>
    </citation>
    <scope>NUCLEOTIDE SEQUENCE</scope>
    <source>
        <strain evidence="3">UoL-WK</strain>
    </source>
</reference>
<accession>A0A3S3P3R8</accession>
<dbReference type="InterPro" id="IPR014352">
    <property type="entry name" value="FERM/acyl-CoA-bd_prot_sf"/>
</dbReference>
<dbReference type="InterPro" id="IPR018980">
    <property type="entry name" value="FERM_PH-like_C"/>
</dbReference>
<dbReference type="Gene3D" id="1.10.510.10">
    <property type="entry name" value="Transferase(Phosphotransferase) domain 1"/>
    <property type="match status" value="1"/>
</dbReference>
<name>A0A3S3P3R8_9ACAR</name>
<gene>
    <name evidence="4" type="ORF">B4U79_17033</name>
    <name evidence="3" type="ORF">B4U79_17310</name>
</gene>
<dbReference type="STRING" id="1965070.A0A3S3P3R8"/>
<dbReference type="InterPro" id="IPR000299">
    <property type="entry name" value="FERM_domain"/>
</dbReference>
<keyword evidence="1" id="KW-0677">Repeat</keyword>
<evidence type="ECO:0000313" key="3">
    <source>
        <dbReference type="EMBL" id="RWS14217.1"/>
    </source>
</evidence>
<dbReference type="Gene3D" id="1.20.80.10">
    <property type="match status" value="1"/>
</dbReference>
<dbReference type="Gene3D" id="2.30.29.30">
    <property type="entry name" value="Pleckstrin-homology domain (PH domain)/Phosphotyrosine-binding domain (PTB)"/>
    <property type="match status" value="1"/>
</dbReference>
<dbReference type="SUPFAM" id="SSF47031">
    <property type="entry name" value="Second domain of FERM"/>
    <property type="match status" value="1"/>
</dbReference>
<dbReference type="Proteomes" id="UP000285301">
    <property type="component" value="Unassembled WGS sequence"/>
</dbReference>
<comment type="caution">
    <text evidence="3">The sequence shown here is derived from an EMBL/GenBank/DDBJ whole genome shotgun (WGS) entry which is preliminary data.</text>
</comment>
<dbReference type="GO" id="GO:0071944">
    <property type="term" value="C:cell periphery"/>
    <property type="evidence" value="ECO:0007669"/>
    <property type="project" value="UniProtKB-ARBA"/>
</dbReference>
<dbReference type="CDD" id="cd14473">
    <property type="entry name" value="FERM_B-lobe"/>
    <property type="match status" value="1"/>
</dbReference>
<dbReference type="PANTHER" id="PTHR46900:SF2">
    <property type="entry name" value="TYROSINE-PROTEIN PHOSPHATASE NON-RECEPTOR TYPE 13"/>
    <property type="match status" value="1"/>
</dbReference>
<reference evidence="3 5" key="1">
    <citation type="journal article" date="2018" name="Gigascience">
        <title>Genomes of trombidid mites reveal novel predicted allergens and laterally-transferred genes associated with secondary metabolism.</title>
        <authorList>
            <person name="Dong X."/>
            <person name="Chaisiri K."/>
            <person name="Xia D."/>
            <person name="Armstrong S.D."/>
            <person name="Fang Y."/>
            <person name="Donnelly M.J."/>
            <person name="Kadowaki T."/>
            <person name="McGarry J.W."/>
            <person name="Darby A.C."/>
            <person name="Makepeace B.L."/>
        </authorList>
    </citation>
    <scope>NUCLEOTIDE SEQUENCE [LARGE SCALE GENOMIC DNA]</scope>
    <source>
        <strain evidence="3">UoL-WK</strain>
    </source>
</reference>
<sequence>MSVSQCNNPLNIDLWQPKWKRLIQKLDLISYHCSMPLLENVHISLEEINKVRKVPFQENEIWGLLCQGIDAIEYLFIIDRAHKDGTPTNLVTPSTYLCTTSGRVILNSCSVDDVKHTIYWCDTTGKLKDFNDNVKIEEKIEKMYIYSLGQTLITASKQHKSDDFAGLSSSLRETLLAMTKRNMSKRISLSGVIDLCHSYSLCMEAPHFIIKKLYCEVIESLPENDILNDVEDQILKENEIIRKKTVAGAENEKICEVTITNDGVQGMDKSAKNRWRGAYAKIIDNKRVFGVAFDNIEDSNLRLQKWQNHEAFDTITKVRTELFERRKMLELLRLSINLPMDESKLDETIIPKSLGDLVLLLRKSSTASSNHNFDNQIQSKESRVKNFVRNSLYKIKNRVNVGPEFVLNSLKPAKELKIAIDNLSDNDIIRLTVILLNGVKYYAKCGKETTISEILQAICAEINFSSTDTYLLGLAFKYENEYLFVSNSKTVIDLQNTSLAPNRITLYLRFKFYWKNINFSRNEFTLHSFYLQLRQDLLQCISIVENKENAVQLSGYALQAEFGDHSSEFPSTYFLLEHYFQKWFVNSFDDRETLKEKAIRKHISCCGLSAFNAEMQFINQCFNAELYGRAFHKVLLQKNDKSSAVVLGVHLQGIDICEERIRKSSDDQKRKKLLQCYTWSEILKISYTDTYFCITPRTETITGWHVKYKFYNDISYKSHSLFEITTEMHRMHITHENLDKVAQQTINFDCDRKSLQAIGSKYGIDPPKVIITGVKR</sequence>
<evidence type="ECO:0000313" key="4">
    <source>
        <dbReference type="EMBL" id="RWS16285.1"/>
    </source>
</evidence>
<evidence type="ECO:0000313" key="5">
    <source>
        <dbReference type="Proteomes" id="UP000285301"/>
    </source>
</evidence>
<dbReference type="InterPro" id="IPR011993">
    <property type="entry name" value="PH-like_dom_sf"/>
</dbReference>
<keyword evidence="5" id="KW-1185">Reference proteome</keyword>
<keyword evidence="3" id="KW-0675">Receptor</keyword>
<protein>
    <submittedName>
        <fullName evidence="3">Tyrosine-protein phosphatase non-receptor type 13-like isoform X4</fullName>
    </submittedName>
    <submittedName>
        <fullName evidence="4">Tyrosine-protein phosphatase non-receptor type 13-like isoform X8</fullName>
    </submittedName>
</protein>
<dbReference type="EMBL" id="NCKU01000257">
    <property type="protein sequence ID" value="RWS16285.1"/>
    <property type="molecule type" value="Genomic_DNA"/>
</dbReference>
<proteinExistence type="predicted"/>
<dbReference type="InterPro" id="IPR011019">
    <property type="entry name" value="KIND_dom"/>
</dbReference>
<dbReference type="GO" id="GO:0048731">
    <property type="term" value="P:system development"/>
    <property type="evidence" value="ECO:0007669"/>
    <property type="project" value="UniProtKB-ARBA"/>
</dbReference>
<evidence type="ECO:0000259" key="2">
    <source>
        <dbReference type="PROSITE" id="PS50057"/>
    </source>
</evidence>
<dbReference type="SMART" id="SM00295">
    <property type="entry name" value="B41"/>
    <property type="match status" value="1"/>
</dbReference>
<dbReference type="InterPro" id="IPR029071">
    <property type="entry name" value="Ubiquitin-like_domsf"/>
</dbReference>
<dbReference type="InterPro" id="IPR035963">
    <property type="entry name" value="FERM_2"/>
</dbReference>